<name>A0A563W2Z1_9CYAN</name>
<dbReference type="AlphaFoldDB" id="A0A563W2Z1"/>
<keyword evidence="2" id="KW-1185">Reference proteome</keyword>
<sequence>MSNPLTSVKQDDKRSQEPNIDIDLYSVGWFDGLIGFKPSQLEKSRNRGAA</sequence>
<accession>A0A563W2Z1</accession>
<gene>
    <name evidence="1" type="ORF">H1P_6720006</name>
</gene>
<evidence type="ECO:0000313" key="1">
    <source>
        <dbReference type="EMBL" id="VEP18015.1"/>
    </source>
</evidence>
<dbReference type="Proteomes" id="UP000320055">
    <property type="component" value="Unassembled WGS sequence"/>
</dbReference>
<dbReference type="RefSeq" id="WP_186376333.1">
    <property type="nucleotide sequence ID" value="NZ_LR214404.1"/>
</dbReference>
<dbReference type="EMBL" id="CAACVJ010000637">
    <property type="protein sequence ID" value="VEP18015.1"/>
    <property type="molecule type" value="Genomic_DNA"/>
</dbReference>
<evidence type="ECO:0000313" key="2">
    <source>
        <dbReference type="Proteomes" id="UP000320055"/>
    </source>
</evidence>
<protein>
    <submittedName>
        <fullName evidence="1">Uncharacterized protein</fullName>
    </submittedName>
</protein>
<organism evidence="1 2">
    <name type="scientific">Hyella patelloides LEGE 07179</name>
    <dbReference type="NCBI Taxonomy" id="945734"/>
    <lineage>
        <taxon>Bacteria</taxon>
        <taxon>Bacillati</taxon>
        <taxon>Cyanobacteriota</taxon>
        <taxon>Cyanophyceae</taxon>
        <taxon>Pleurocapsales</taxon>
        <taxon>Hyellaceae</taxon>
        <taxon>Hyella</taxon>
    </lineage>
</organism>
<proteinExistence type="predicted"/>
<reference evidence="1 2" key="1">
    <citation type="submission" date="2019-01" db="EMBL/GenBank/DDBJ databases">
        <authorList>
            <person name="Brito A."/>
        </authorList>
    </citation>
    <scope>NUCLEOTIDE SEQUENCE [LARGE SCALE GENOMIC DNA]</scope>
    <source>
        <strain evidence="1">1</strain>
    </source>
</reference>